<accession>A0A0E3U272</accession>
<sequence>MRKIIELEIILPYYEAMYKVGKEIIIKSINSSKNCSNEEIVKEIRETNINCSGNDYLITTETGKEIWIFEGQLGLQIIWENEN</sequence>
<evidence type="ECO:0000313" key="1">
    <source>
        <dbReference type="EMBL" id="AKC57616.1"/>
    </source>
</evidence>
<gene>
    <name evidence="1" type="ORF">HMPREF1994_00057</name>
</gene>
<protein>
    <submittedName>
        <fullName evidence="1">Uncharacterized protein</fullName>
    </submittedName>
</protein>
<proteinExistence type="predicted"/>
<dbReference type="EMBL" id="KR131711">
    <property type="protein sequence ID" value="AKC57616.1"/>
    <property type="molecule type" value="Genomic_DNA"/>
</dbReference>
<reference evidence="1" key="1">
    <citation type="submission" date="2015-04" db="EMBL/GenBank/DDBJ databases">
        <title>The Genome Sequence of Fusobacterium phage Funu2.</title>
        <authorList>
            <consortium name="The Broad Institute Genomics Platform"/>
            <person name="Earl A."/>
            <person name="Allen-Vercoe E."/>
            <person name="Daigneault M."/>
            <person name="Young S."/>
            <person name="Zeng Q."/>
            <person name="Gargeya S."/>
            <person name="Fitzgerald M."/>
            <person name="Abouelleil A."/>
            <person name="Alvarado L."/>
            <person name="Chapman S."/>
            <person name="Gainer-Dewar J."/>
            <person name="Goldberg J."/>
            <person name="Griggs A."/>
            <person name="Gujja S."/>
            <person name="Hansen M."/>
            <person name="Howarth C."/>
            <person name="Imamovic A."/>
            <person name="Ireland A."/>
            <person name="Larimer J."/>
            <person name="McCowan C."/>
            <person name="Murphy C."/>
            <person name="Pearson M."/>
            <person name="Poon T."/>
            <person name="Priest M."/>
            <person name="Roberts A."/>
            <person name="Saif S."/>
            <person name="Shea T."/>
            <person name="Sykes S."/>
            <person name="Wortman J."/>
            <person name="Nusbaum C."/>
            <person name="Birren B."/>
        </authorList>
    </citation>
    <scope>NUCLEOTIDE SEQUENCE</scope>
</reference>
<name>A0A0E3U272_9CAUD</name>
<organism evidence="1">
    <name type="scientific">Fusobacterium phage Funu2</name>
    <dbReference type="NCBI Taxonomy" id="1640978"/>
    <lineage>
        <taxon>Viruses</taxon>
        <taxon>Duplodnaviria</taxon>
        <taxon>Heunggongvirae</taxon>
        <taxon>Uroviricota</taxon>
        <taxon>Caudoviricetes</taxon>
    </lineage>
</organism>